<proteinExistence type="predicted"/>
<dbReference type="Proteomes" id="UP001266305">
    <property type="component" value="Unassembled WGS sequence"/>
</dbReference>
<keyword evidence="3" id="KW-1185">Reference proteome</keyword>
<gene>
    <name evidence="2" type="ORF">P7K49_010773</name>
</gene>
<sequence>MALDVQQSCPNLLHLGCSPQGPQLVCSSKAALGLQPGAHQELMDTDDDWSSCRAFKGSLGRGGRWPLGQTQAPGWLRSLEANLVPPRESSSPGGYHILTHLRTSGLARTQELHTPHFCPGVPNLSLSKFSGHSPRQGTVRGSGPKSLDPCIMGPGQRLNT</sequence>
<feature type="region of interest" description="Disordered" evidence="1">
    <location>
        <begin position="128"/>
        <end position="160"/>
    </location>
</feature>
<evidence type="ECO:0000313" key="2">
    <source>
        <dbReference type="EMBL" id="KAK2111027.1"/>
    </source>
</evidence>
<comment type="caution">
    <text evidence="2">The sequence shown here is derived from an EMBL/GenBank/DDBJ whole genome shotgun (WGS) entry which is preliminary data.</text>
</comment>
<dbReference type="EMBL" id="JASSZA010000005">
    <property type="protein sequence ID" value="KAK2111027.1"/>
    <property type="molecule type" value="Genomic_DNA"/>
</dbReference>
<reference evidence="2 3" key="1">
    <citation type="submission" date="2023-05" db="EMBL/GenBank/DDBJ databases">
        <title>B98-5 Cell Line De Novo Hybrid Assembly: An Optical Mapping Approach.</title>
        <authorList>
            <person name="Kananen K."/>
            <person name="Auerbach J.A."/>
            <person name="Kautto E."/>
            <person name="Blachly J.S."/>
        </authorList>
    </citation>
    <scope>NUCLEOTIDE SEQUENCE [LARGE SCALE GENOMIC DNA]</scope>
    <source>
        <strain evidence="2">B95-8</strain>
        <tissue evidence="2">Cell line</tissue>
    </source>
</reference>
<organism evidence="2 3">
    <name type="scientific">Saguinus oedipus</name>
    <name type="common">Cotton-top tamarin</name>
    <name type="synonym">Oedipomidas oedipus</name>
    <dbReference type="NCBI Taxonomy" id="9490"/>
    <lineage>
        <taxon>Eukaryota</taxon>
        <taxon>Metazoa</taxon>
        <taxon>Chordata</taxon>
        <taxon>Craniata</taxon>
        <taxon>Vertebrata</taxon>
        <taxon>Euteleostomi</taxon>
        <taxon>Mammalia</taxon>
        <taxon>Eutheria</taxon>
        <taxon>Euarchontoglires</taxon>
        <taxon>Primates</taxon>
        <taxon>Haplorrhini</taxon>
        <taxon>Platyrrhini</taxon>
        <taxon>Cebidae</taxon>
        <taxon>Callitrichinae</taxon>
        <taxon>Saguinus</taxon>
    </lineage>
</organism>
<protein>
    <submittedName>
        <fullName evidence="2">Uncharacterized protein</fullName>
    </submittedName>
</protein>
<evidence type="ECO:0000256" key="1">
    <source>
        <dbReference type="SAM" id="MobiDB-lite"/>
    </source>
</evidence>
<evidence type="ECO:0000313" key="3">
    <source>
        <dbReference type="Proteomes" id="UP001266305"/>
    </source>
</evidence>
<name>A0ABQ9VP48_SAGOE</name>
<accession>A0ABQ9VP48</accession>